<evidence type="ECO:0000256" key="3">
    <source>
        <dbReference type="ARBA" id="ARBA00022723"/>
    </source>
</evidence>
<evidence type="ECO:0000256" key="2">
    <source>
        <dbReference type="ARBA" id="ARBA00022598"/>
    </source>
</evidence>
<evidence type="ECO:0000256" key="9">
    <source>
        <dbReference type="RuleBase" id="RU003811"/>
    </source>
</evidence>
<dbReference type="EC" id="6.3.1.5" evidence="8 10"/>
<protein>
    <recommendedName>
        <fullName evidence="8 10">NH(3)-dependent NAD(+) synthetase</fullName>
        <ecNumber evidence="8 10">6.3.1.5</ecNumber>
    </recommendedName>
</protein>
<evidence type="ECO:0000256" key="4">
    <source>
        <dbReference type="ARBA" id="ARBA00022741"/>
    </source>
</evidence>
<evidence type="ECO:0000313" key="13">
    <source>
        <dbReference type="EMBL" id="PZR78135.1"/>
    </source>
</evidence>
<feature type="binding site" evidence="8">
    <location>
        <position position="148"/>
    </location>
    <ligand>
        <name>ATP</name>
        <dbReference type="ChEBI" id="CHEBI:30616"/>
    </ligand>
</feature>
<accession>A0A934K263</accession>
<comment type="subunit">
    <text evidence="8">Homodimer.</text>
</comment>
<dbReference type="GO" id="GO:0009435">
    <property type="term" value="P:NAD+ biosynthetic process"/>
    <property type="evidence" value="ECO:0007669"/>
    <property type="project" value="UniProtKB-UniRule"/>
</dbReference>
<keyword evidence="7 8" id="KW-0520">NAD</keyword>
<dbReference type="GO" id="GO:0005737">
    <property type="term" value="C:cytoplasm"/>
    <property type="evidence" value="ECO:0007669"/>
    <property type="project" value="InterPro"/>
</dbReference>
<dbReference type="EMBL" id="QHBU01000268">
    <property type="protein sequence ID" value="PZR78135.1"/>
    <property type="molecule type" value="Genomic_DNA"/>
</dbReference>
<dbReference type="SUPFAM" id="SSF52402">
    <property type="entry name" value="Adenine nucleotide alpha hydrolases-like"/>
    <property type="match status" value="1"/>
</dbReference>
<evidence type="ECO:0000313" key="12">
    <source>
        <dbReference type="EMBL" id="MBJ7594465.1"/>
    </source>
</evidence>
<feature type="binding site" evidence="8">
    <location>
        <position position="199"/>
    </location>
    <ligand>
        <name>ATP</name>
        <dbReference type="ChEBI" id="CHEBI:30616"/>
    </ligand>
</feature>
<feature type="binding site" evidence="8">
    <location>
        <position position="177"/>
    </location>
    <ligand>
        <name>ATP</name>
        <dbReference type="ChEBI" id="CHEBI:30616"/>
    </ligand>
</feature>
<name>A0A2W5Z5L1_9BACT</name>
<keyword evidence="2 8" id="KW-0436">Ligase</keyword>
<evidence type="ECO:0000256" key="7">
    <source>
        <dbReference type="ARBA" id="ARBA00023027"/>
    </source>
</evidence>
<dbReference type="NCBIfam" id="NF010587">
    <property type="entry name" value="PRK13980.1"/>
    <property type="match status" value="1"/>
</dbReference>
<dbReference type="InterPro" id="IPR003694">
    <property type="entry name" value="NAD_synthase"/>
</dbReference>
<dbReference type="Proteomes" id="UP000248724">
    <property type="component" value="Unassembled WGS sequence"/>
</dbReference>
<dbReference type="GO" id="GO:0008795">
    <property type="term" value="F:NAD+ synthase activity"/>
    <property type="evidence" value="ECO:0007669"/>
    <property type="project" value="UniProtKB-UniRule"/>
</dbReference>
<reference evidence="12 15" key="3">
    <citation type="submission" date="2020-10" db="EMBL/GenBank/DDBJ databases">
        <title>Ca. Dormibacterota MAGs.</title>
        <authorList>
            <person name="Montgomery K."/>
        </authorList>
    </citation>
    <scope>NUCLEOTIDE SEQUENCE [LARGE SCALE GENOMIC DNA]</scope>
    <source>
        <strain evidence="12">SC8812_S17_18</strain>
    </source>
</reference>
<feature type="binding site" evidence="8">
    <location>
        <position position="153"/>
    </location>
    <ligand>
        <name>Mg(2+)</name>
        <dbReference type="ChEBI" id="CHEBI:18420"/>
    </ligand>
</feature>
<dbReference type="EMBL" id="JAEKNS010000069">
    <property type="protein sequence ID" value="MBJ7594465.1"/>
    <property type="molecule type" value="Genomic_DNA"/>
</dbReference>
<evidence type="ECO:0000256" key="10">
    <source>
        <dbReference type="RuleBase" id="RU003812"/>
    </source>
</evidence>
<dbReference type="AlphaFoldDB" id="A0A2W5Z5L1"/>
<evidence type="ECO:0000256" key="6">
    <source>
        <dbReference type="ARBA" id="ARBA00022842"/>
    </source>
</evidence>
<dbReference type="InterPro" id="IPR022310">
    <property type="entry name" value="NAD/GMP_synthase"/>
</dbReference>
<dbReference type="HAMAP" id="MF_00193">
    <property type="entry name" value="NadE_ammonia_dep"/>
    <property type="match status" value="1"/>
</dbReference>
<comment type="function">
    <text evidence="8">Catalyzes the ATP-dependent amidation of deamido-NAD to form NAD. Uses ammonia as a nitrogen source.</text>
</comment>
<reference evidence="13 14" key="1">
    <citation type="journal article" date="2017" name="Nature">
        <title>Atmospheric trace gases support primary production in Antarctic desert surface soil.</title>
        <authorList>
            <person name="Ji M."/>
            <person name="Greening C."/>
            <person name="Vanwonterghem I."/>
            <person name="Carere C.R."/>
            <person name="Bay S.K."/>
            <person name="Steen J.A."/>
            <person name="Montgomery K."/>
            <person name="Lines T."/>
            <person name="Beardall J."/>
            <person name="van Dorst J."/>
            <person name="Snape I."/>
            <person name="Stott M.B."/>
            <person name="Hugenholtz P."/>
            <person name="Ferrari B.C."/>
        </authorList>
    </citation>
    <scope>NUCLEOTIDE SEQUENCE [LARGE SCALE GENOMIC DNA]</scope>
    <source>
        <strain evidence="13">RRmetagenome_bin12</strain>
    </source>
</reference>
<dbReference type="GO" id="GO:0004359">
    <property type="term" value="F:glutaminase activity"/>
    <property type="evidence" value="ECO:0007669"/>
    <property type="project" value="InterPro"/>
</dbReference>
<evidence type="ECO:0000256" key="5">
    <source>
        <dbReference type="ARBA" id="ARBA00022840"/>
    </source>
</evidence>
<comment type="catalytic activity">
    <reaction evidence="8 10">
        <text>deamido-NAD(+) + NH4(+) + ATP = AMP + diphosphate + NAD(+) + H(+)</text>
        <dbReference type="Rhea" id="RHEA:21188"/>
        <dbReference type="ChEBI" id="CHEBI:15378"/>
        <dbReference type="ChEBI" id="CHEBI:28938"/>
        <dbReference type="ChEBI" id="CHEBI:30616"/>
        <dbReference type="ChEBI" id="CHEBI:33019"/>
        <dbReference type="ChEBI" id="CHEBI:57540"/>
        <dbReference type="ChEBI" id="CHEBI:58437"/>
        <dbReference type="ChEBI" id="CHEBI:456215"/>
        <dbReference type="EC" id="6.3.1.5"/>
    </reaction>
</comment>
<organism evidence="13 14">
    <name type="scientific">Candidatus Aeolococcus gillhamiae</name>
    <dbReference type="NCBI Taxonomy" id="3127015"/>
    <lineage>
        <taxon>Bacteria</taxon>
        <taxon>Bacillati</taxon>
        <taxon>Candidatus Dormiibacterota</taxon>
        <taxon>Candidatus Dormibacteria</taxon>
        <taxon>Candidatus Aeolococcales</taxon>
        <taxon>Candidatus Aeolococcaceae</taxon>
        <taxon>Candidatus Aeolococcus</taxon>
    </lineage>
</organism>
<dbReference type="RefSeq" id="WP_337310687.1">
    <property type="nucleotide sequence ID" value="NZ_JAEKNS010000069.1"/>
</dbReference>
<feature type="domain" description="NAD/GMP synthase" evidence="11">
    <location>
        <begin position="27"/>
        <end position="263"/>
    </location>
</feature>
<dbReference type="GO" id="GO:0003952">
    <property type="term" value="F:NAD+ synthase (glutamine-hydrolyzing) activity"/>
    <property type="evidence" value="ECO:0007669"/>
    <property type="project" value="InterPro"/>
</dbReference>
<dbReference type="PANTHER" id="PTHR23090">
    <property type="entry name" value="NH 3 /GLUTAMINE-DEPENDENT NAD + SYNTHETASE"/>
    <property type="match status" value="1"/>
</dbReference>
<evidence type="ECO:0000259" key="11">
    <source>
        <dbReference type="Pfam" id="PF02540"/>
    </source>
</evidence>
<dbReference type="GO" id="GO:0005524">
    <property type="term" value="F:ATP binding"/>
    <property type="evidence" value="ECO:0007669"/>
    <property type="project" value="UniProtKB-UniRule"/>
</dbReference>
<sequence>MTSTTHRQTVSDSDALAIDRDVVRDILVGFIRNEVRKVGFQRVVVGLSGGVDSALSAALACAALGAENVLPILMPYRTSSAASEADARLVCKRLAMTPTVVDISPQVDAYFERFPDADRGRRGNKMARERMTILYDMSWAHRALVIGTSNKTELLLGYSTLFGDMASALNPLGDLYKTQVFALARSVDLPEQVISKAPSADLWEGQSDEEELGFAYDLVDSVLYHMVDERRTRAELRALGFEDAFVELVAQRVRGSQYKRRPPIIAKLSARTIDRDFRYPRDWGT</sequence>
<dbReference type="CDD" id="cd00553">
    <property type="entry name" value="NAD_synthase"/>
    <property type="match status" value="1"/>
</dbReference>
<evidence type="ECO:0000313" key="14">
    <source>
        <dbReference type="Proteomes" id="UP000248724"/>
    </source>
</evidence>
<dbReference type="Gene3D" id="3.40.50.620">
    <property type="entry name" value="HUPs"/>
    <property type="match status" value="1"/>
</dbReference>
<dbReference type="PANTHER" id="PTHR23090:SF9">
    <property type="entry name" value="GLUTAMINE-DEPENDENT NAD(+) SYNTHETASE"/>
    <property type="match status" value="1"/>
</dbReference>
<accession>A0A2W5Z5L1</accession>
<dbReference type="FunFam" id="3.40.50.620:FF:000106">
    <property type="entry name" value="Glutamine-dependent NAD(+) synthetase"/>
    <property type="match status" value="1"/>
</dbReference>
<keyword evidence="5 8" id="KW-0067">ATP-binding</keyword>
<feature type="binding site" evidence="8">
    <location>
        <begin position="46"/>
        <end position="53"/>
    </location>
    <ligand>
        <name>ATP</name>
        <dbReference type="ChEBI" id="CHEBI:30616"/>
    </ligand>
</feature>
<keyword evidence="6 8" id="KW-0460">Magnesium</keyword>
<evidence type="ECO:0000256" key="1">
    <source>
        <dbReference type="ARBA" id="ARBA00005859"/>
    </source>
</evidence>
<comment type="caution">
    <text evidence="8">Lacks conserved residue(s) required for the propagation of feature annotation.</text>
</comment>
<evidence type="ECO:0000256" key="8">
    <source>
        <dbReference type="HAMAP-Rule" id="MF_00193"/>
    </source>
</evidence>
<feature type="binding site" evidence="8">
    <location>
        <position position="52"/>
    </location>
    <ligand>
        <name>Mg(2+)</name>
        <dbReference type="ChEBI" id="CHEBI:18420"/>
    </ligand>
</feature>
<dbReference type="InterPro" id="IPR014729">
    <property type="entry name" value="Rossmann-like_a/b/a_fold"/>
</dbReference>
<evidence type="ECO:0000313" key="15">
    <source>
        <dbReference type="Proteomes" id="UP000606991"/>
    </source>
</evidence>
<dbReference type="Pfam" id="PF02540">
    <property type="entry name" value="NAD_synthase"/>
    <property type="match status" value="1"/>
</dbReference>
<dbReference type="UniPathway" id="UPA00253">
    <property type="reaction ID" value="UER00333"/>
</dbReference>
<dbReference type="NCBIfam" id="TIGR00552">
    <property type="entry name" value="nadE"/>
    <property type="match status" value="1"/>
</dbReference>
<gene>
    <name evidence="8" type="primary">nadE</name>
    <name evidence="13" type="ORF">DLM65_13750</name>
    <name evidence="12" type="ORF">JF886_06300</name>
</gene>
<keyword evidence="3 8" id="KW-0479">Metal-binding</keyword>
<dbReference type="Proteomes" id="UP000606991">
    <property type="component" value="Unassembled WGS sequence"/>
</dbReference>
<feature type="binding site" description="in other chain" evidence="8">
    <location>
        <position position="128"/>
    </location>
    <ligand>
        <name>deamido-NAD(+)</name>
        <dbReference type="ChEBI" id="CHEBI:58437"/>
        <note>ligand shared between two neighboring subunits</note>
    </ligand>
</feature>
<comment type="pathway">
    <text evidence="8">Cofactor biosynthesis; NAD(+) biosynthesis; NAD(+) from deamido-NAD(+) (ammonia route): step 1/1.</text>
</comment>
<comment type="similarity">
    <text evidence="1 8 9">Belongs to the NAD synthetase family.</text>
</comment>
<reference evidence="13" key="2">
    <citation type="submission" date="2018-05" db="EMBL/GenBank/DDBJ databases">
        <authorList>
            <person name="Ferrari B."/>
        </authorList>
    </citation>
    <scope>NUCLEOTIDE SEQUENCE</scope>
    <source>
        <strain evidence="13">RRmetagenome_bin12</strain>
    </source>
</reference>
<dbReference type="GO" id="GO:0046872">
    <property type="term" value="F:metal ion binding"/>
    <property type="evidence" value="ECO:0007669"/>
    <property type="project" value="UniProtKB-KW"/>
</dbReference>
<proteinExistence type="inferred from homology"/>
<comment type="caution">
    <text evidence="13">The sequence shown here is derived from an EMBL/GenBank/DDBJ whole genome shotgun (WGS) entry which is preliminary data.</text>
</comment>
<keyword evidence="4 8" id="KW-0547">Nucleotide-binding</keyword>
<dbReference type="InterPro" id="IPR022926">
    <property type="entry name" value="NH(3)-dep_NAD(+)_synth"/>
</dbReference>